<dbReference type="SUPFAM" id="SSF48208">
    <property type="entry name" value="Six-hairpin glycosidases"/>
    <property type="match status" value="1"/>
</dbReference>
<dbReference type="Gene3D" id="1.50.10.10">
    <property type="match status" value="1"/>
</dbReference>
<dbReference type="HOGENOM" id="CLU_006285_4_2_1"/>
<gene>
    <name evidence="5" type="ORF">CAPTEDRAFT_169684</name>
</gene>
<reference evidence="7" key="1">
    <citation type="submission" date="2012-12" db="EMBL/GenBank/DDBJ databases">
        <authorList>
            <person name="Hellsten U."/>
            <person name="Grimwood J."/>
            <person name="Chapman J.A."/>
            <person name="Shapiro H."/>
            <person name="Aerts A."/>
            <person name="Otillar R.P."/>
            <person name="Terry A.Y."/>
            <person name="Boore J.L."/>
            <person name="Simakov O."/>
            <person name="Marletaz F."/>
            <person name="Cho S.-J."/>
            <person name="Edsinger-Gonzales E."/>
            <person name="Havlak P."/>
            <person name="Kuo D.-H."/>
            <person name="Larsson T."/>
            <person name="Lv J."/>
            <person name="Arendt D."/>
            <person name="Savage R."/>
            <person name="Osoegawa K."/>
            <person name="de Jong P."/>
            <person name="Lindberg D.R."/>
            <person name="Seaver E.C."/>
            <person name="Weisblat D.A."/>
            <person name="Putnam N.H."/>
            <person name="Grigoriev I.V."/>
            <person name="Rokhsar D.S."/>
        </authorList>
    </citation>
    <scope>NUCLEOTIDE SEQUENCE</scope>
    <source>
        <strain evidence="7">I ESC-2004</strain>
    </source>
</reference>
<evidence type="ECO:0000259" key="3">
    <source>
        <dbReference type="Pfam" id="PF03632"/>
    </source>
</evidence>
<dbReference type="STRING" id="283909.R7UAB2"/>
<feature type="domain" description="Glycoside hydrolase family 65 central catalytic" evidence="3">
    <location>
        <begin position="532"/>
        <end position="734"/>
    </location>
</feature>
<dbReference type="AlphaFoldDB" id="R7UAB2"/>
<evidence type="ECO:0000256" key="1">
    <source>
        <dbReference type="ARBA" id="ARBA00006768"/>
    </source>
</evidence>
<dbReference type="EnsemblMetazoa" id="CapteT169684">
    <property type="protein sequence ID" value="CapteP169684"/>
    <property type="gene ID" value="CapteG169684"/>
</dbReference>
<evidence type="ECO:0000313" key="6">
    <source>
        <dbReference type="EnsemblMetazoa" id="CapteP169684"/>
    </source>
</evidence>
<feature type="signal peptide" evidence="2">
    <location>
        <begin position="1"/>
        <end position="33"/>
    </location>
</feature>
<sequence>MIKIRSPKVRLTLICCAILLIVWLLCLATSSVASVGKKRGSILDVQGARILVDEPVLDQGPKPFEGVAGIHHNALLDHPKEAVIQGMVAVHDDIKQKKPVYLGETDQDALEKQTEKISPDQKQAVLDKFKMKDTLEIREHSTHPSILPPVAKIEPNRTATLAFNATSPKPAAIVLNTSTSTQATTKLPPTKAKPRLSQVFVTRRPLPSNQHVPISNEFFMLMHGGKASKVHTSIHETLTSMPSEIPREFYILSSQKLPEELTLRPNIGNGFLATVIHSKEVFMAGLFNGNGPQSHRAVLPSTVSLAIKDVTPAQELKRSYNLNVGEGIYSEHLTGPAFNITQKIFAHRTIKQLLVVEIDFVRSVLGEEVELNVELNKWTASYDVTFVKKDSGHEGVSYKVGRINAPESSDSPSTEVHMLYDHVPNVLKTPSKVLRTKWVFLTAIGKTNAEVSEAYTDGIRLIHNSDDLYASHVRAWADVWQKGRIDIAGNADLARTTYSSWYYLLSSLPLKEDPTMKFVGISPSGLALGDQNKDYQGHVSVDQELWMFPPLLEYHPETARVILSSRVNTFNGALSNAQKAGVRGIQFAFESGVSGLELSADPTRGQHALYVSSAVSMAIMRYLDATNDTRILDRSYKDILVGIATFILHKATLNPNTDRHEFRGVKSPDLLHPSVDNSAFVSSICQFALSAPKTAFSRIQQDSNLFQNVADSVYVPFNSDIQFHPAYDGYSHSEYTPLTPIHQADTVLLGYPLQRFMTASTRKNDLIIYQSATDPKAPPTTWAMHTIGWLEVGELKKASANFIKQQNYTSKDFKACITNLHETPSLSASNYISGAGAFLQSLHNGYGGFRIRDNRLDLNPVLPENVPSLSYIGIDYLGFTLDVHVAVKEISIIVTGLSSRGDKLNLMVHQTQQIYTLSQNSPQRFVPTKASLYSNLIDLPNTL</sequence>
<dbReference type="PANTHER" id="PTHR11051:SF8">
    <property type="entry name" value="PROTEIN-GLUCOSYLGALACTOSYLHYDROXYLYSINE GLUCOSIDASE"/>
    <property type="match status" value="1"/>
</dbReference>
<dbReference type="InterPro" id="IPR008928">
    <property type="entry name" value="6-hairpin_glycosidase_sf"/>
</dbReference>
<evidence type="ECO:0000313" key="5">
    <source>
        <dbReference type="EMBL" id="ELU02904.1"/>
    </source>
</evidence>
<dbReference type="GO" id="GO:0004553">
    <property type="term" value="F:hydrolase activity, hydrolyzing O-glycosyl compounds"/>
    <property type="evidence" value="ECO:0007669"/>
    <property type="project" value="TreeGrafter"/>
</dbReference>
<dbReference type="EMBL" id="AMQN01008651">
    <property type="status" value="NOT_ANNOTATED_CDS"/>
    <property type="molecule type" value="Genomic_DNA"/>
</dbReference>
<dbReference type="InterPro" id="IPR012341">
    <property type="entry name" value="6hp_glycosidase-like_sf"/>
</dbReference>
<reference evidence="5 7" key="2">
    <citation type="journal article" date="2013" name="Nature">
        <title>Insights into bilaterian evolution from three spiralian genomes.</title>
        <authorList>
            <person name="Simakov O."/>
            <person name="Marletaz F."/>
            <person name="Cho S.J."/>
            <person name="Edsinger-Gonzales E."/>
            <person name="Havlak P."/>
            <person name="Hellsten U."/>
            <person name="Kuo D.H."/>
            <person name="Larsson T."/>
            <person name="Lv J."/>
            <person name="Arendt D."/>
            <person name="Savage R."/>
            <person name="Osoegawa K."/>
            <person name="de Jong P."/>
            <person name="Grimwood J."/>
            <person name="Chapman J.A."/>
            <person name="Shapiro H."/>
            <person name="Aerts A."/>
            <person name="Otillar R.P."/>
            <person name="Terry A.Y."/>
            <person name="Boore J.L."/>
            <person name="Grigoriev I.V."/>
            <person name="Lindberg D.R."/>
            <person name="Seaver E.C."/>
            <person name="Weisblat D.A."/>
            <person name="Putnam N.H."/>
            <person name="Rokhsar D.S."/>
        </authorList>
    </citation>
    <scope>NUCLEOTIDE SEQUENCE</scope>
    <source>
        <strain evidence="5 7">I ESC-2004</strain>
    </source>
</reference>
<keyword evidence="7" id="KW-1185">Reference proteome</keyword>
<dbReference type="EMBL" id="KB303655">
    <property type="protein sequence ID" value="ELU02904.1"/>
    <property type="molecule type" value="Genomic_DNA"/>
</dbReference>
<dbReference type="InterPro" id="IPR005194">
    <property type="entry name" value="Glyco_hydro_65_C"/>
</dbReference>
<dbReference type="GO" id="GO:0005975">
    <property type="term" value="P:carbohydrate metabolic process"/>
    <property type="evidence" value="ECO:0007669"/>
    <property type="project" value="InterPro"/>
</dbReference>
<evidence type="ECO:0000313" key="7">
    <source>
        <dbReference type="Proteomes" id="UP000014760"/>
    </source>
</evidence>
<dbReference type="Pfam" id="PF03633">
    <property type="entry name" value="Glyco_hydro_65C"/>
    <property type="match status" value="1"/>
</dbReference>
<reference evidence="6" key="3">
    <citation type="submission" date="2015-06" db="UniProtKB">
        <authorList>
            <consortium name="EnsemblMetazoa"/>
        </authorList>
    </citation>
    <scope>IDENTIFICATION</scope>
</reference>
<dbReference type="Gene3D" id="2.60.420.10">
    <property type="entry name" value="Maltose phosphorylase, domain 3"/>
    <property type="match status" value="1"/>
</dbReference>
<name>R7UAB2_CAPTE</name>
<keyword evidence="2" id="KW-0732">Signal</keyword>
<proteinExistence type="inferred from homology"/>
<protein>
    <submittedName>
        <fullName evidence="5 6">Uncharacterized protein</fullName>
    </submittedName>
</protein>
<evidence type="ECO:0000256" key="2">
    <source>
        <dbReference type="SAM" id="SignalP"/>
    </source>
</evidence>
<dbReference type="Proteomes" id="UP000014760">
    <property type="component" value="Unassembled WGS sequence"/>
</dbReference>
<feature type="domain" description="Glycoside hydrolase family 65 C-terminal" evidence="4">
    <location>
        <begin position="849"/>
        <end position="910"/>
    </location>
</feature>
<dbReference type="OrthoDB" id="200349at2759"/>
<organism evidence="5">
    <name type="scientific">Capitella teleta</name>
    <name type="common">Polychaete worm</name>
    <dbReference type="NCBI Taxonomy" id="283909"/>
    <lineage>
        <taxon>Eukaryota</taxon>
        <taxon>Metazoa</taxon>
        <taxon>Spiralia</taxon>
        <taxon>Lophotrochozoa</taxon>
        <taxon>Annelida</taxon>
        <taxon>Polychaeta</taxon>
        <taxon>Sedentaria</taxon>
        <taxon>Scolecida</taxon>
        <taxon>Capitellidae</taxon>
        <taxon>Capitella</taxon>
    </lineage>
</organism>
<evidence type="ECO:0000259" key="4">
    <source>
        <dbReference type="Pfam" id="PF03633"/>
    </source>
</evidence>
<comment type="similarity">
    <text evidence="1">Belongs to the glycosyl hydrolase 65 family.</text>
</comment>
<feature type="chain" id="PRO_5008787800" evidence="2">
    <location>
        <begin position="34"/>
        <end position="943"/>
    </location>
</feature>
<dbReference type="InterPro" id="IPR005195">
    <property type="entry name" value="Glyco_hydro_65_M"/>
</dbReference>
<accession>R7UAB2</accession>
<dbReference type="Pfam" id="PF03632">
    <property type="entry name" value="Glyco_hydro_65m"/>
    <property type="match status" value="1"/>
</dbReference>
<dbReference type="OMA" id="ETQYHPE"/>
<dbReference type="PANTHER" id="PTHR11051">
    <property type="entry name" value="GLYCOSYL HYDROLASE-RELATED"/>
    <property type="match status" value="1"/>
</dbReference>